<sequence>MSLFALLLNVGALLCLYAAWRTHSAWQGAAHFAGWSLVLLSGWAWVLAIGVEFGISLLFLVSGVCAWLLVMWHYRQVEQTQTRHRGSSVRRLDTVVTTTAPAGLSLPGLPAIAQQLRVFLIAVPLAGAASALLVTAVVQLLPWQQGDKLVFTLYSLPLVWGAACWWACAMPRSWLPAGVFVVAAFPSLMFLYG</sequence>
<feature type="transmembrane region" description="Helical" evidence="1">
    <location>
        <begin position="149"/>
        <end position="168"/>
    </location>
</feature>
<keyword evidence="1" id="KW-1133">Transmembrane helix</keyword>
<reference evidence="2" key="1">
    <citation type="journal article" date="2015" name="Nature">
        <title>Complex archaea that bridge the gap between prokaryotes and eukaryotes.</title>
        <authorList>
            <person name="Spang A."/>
            <person name="Saw J.H."/>
            <person name="Jorgensen S.L."/>
            <person name="Zaremba-Niedzwiedzka K."/>
            <person name="Martijn J."/>
            <person name="Lind A.E."/>
            <person name="van Eijk R."/>
            <person name="Schleper C."/>
            <person name="Guy L."/>
            <person name="Ettema T.J."/>
        </authorList>
    </citation>
    <scope>NUCLEOTIDE SEQUENCE</scope>
</reference>
<evidence type="ECO:0000313" key="2">
    <source>
        <dbReference type="EMBL" id="KKO09086.1"/>
    </source>
</evidence>
<dbReference type="EMBL" id="LAZR01000008">
    <property type="protein sequence ID" value="KKO09086.1"/>
    <property type="molecule type" value="Genomic_DNA"/>
</dbReference>
<proteinExistence type="predicted"/>
<protein>
    <submittedName>
        <fullName evidence="2">Uncharacterized protein</fullName>
    </submittedName>
</protein>
<name>A0A0F9VVF5_9ZZZZ</name>
<feature type="transmembrane region" description="Helical" evidence="1">
    <location>
        <begin position="119"/>
        <end position="142"/>
    </location>
</feature>
<comment type="caution">
    <text evidence="2">The sequence shown here is derived from an EMBL/GenBank/DDBJ whole genome shotgun (WGS) entry which is preliminary data.</text>
</comment>
<accession>A0A0F9VVF5</accession>
<feature type="transmembrane region" description="Helical" evidence="1">
    <location>
        <begin position="174"/>
        <end position="192"/>
    </location>
</feature>
<keyword evidence="1" id="KW-0812">Transmembrane</keyword>
<organism evidence="2">
    <name type="scientific">marine sediment metagenome</name>
    <dbReference type="NCBI Taxonomy" id="412755"/>
    <lineage>
        <taxon>unclassified sequences</taxon>
        <taxon>metagenomes</taxon>
        <taxon>ecological metagenomes</taxon>
    </lineage>
</organism>
<dbReference type="AlphaFoldDB" id="A0A0F9VVF5"/>
<gene>
    <name evidence="2" type="ORF">LCGC14_0042050</name>
</gene>
<keyword evidence="1" id="KW-0472">Membrane</keyword>
<feature type="transmembrane region" description="Helical" evidence="1">
    <location>
        <begin position="42"/>
        <end position="71"/>
    </location>
</feature>
<evidence type="ECO:0000256" key="1">
    <source>
        <dbReference type="SAM" id="Phobius"/>
    </source>
</evidence>